<name>L2GQZ1_VITCO</name>
<dbReference type="Gene3D" id="1.25.40.20">
    <property type="entry name" value="Ankyrin repeat-containing domain"/>
    <property type="match status" value="1"/>
</dbReference>
<dbReference type="STRING" id="993615.L2GQZ1"/>
<evidence type="ECO:0000313" key="3">
    <source>
        <dbReference type="Proteomes" id="UP000011082"/>
    </source>
</evidence>
<dbReference type="PROSITE" id="PS50088">
    <property type="entry name" value="ANK_REPEAT"/>
    <property type="match status" value="1"/>
</dbReference>
<dbReference type="SUPFAM" id="SSF48403">
    <property type="entry name" value="Ankyrin repeat"/>
    <property type="match status" value="1"/>
</dbReference>
<gene>
    <name evidence="2" type="ORF">VICG_00245</name>
</gene>
<organism evidence="2 3">
    <name type="scientific">Vittaforma corneae (strain ATCC 50505)</name>
    <name type="common">Microsporidian parasite</name>
    <name type="synonym">Nosema corneum</name>
    <dbReference type="NCBI Taxonomy" id="993615"/>
    <lineage>
        <taxon>Eukaryota</taxon>
        <taxon>Fungi</taxon>
        <taxon>Fungi incertae sedis</taxon>
        <taxon>Microsporidia</taxon>
        <taxon>Nosematidae</taxon>
        <taxon>Vittaforma</taxon>
    </lineage>
</organism>
<evidence type="ECO:0000256" key="1">
    <source>
        <dbReference type="PROSITE-ProRule" id="PRU00023"/>
    </source>
</evidence>
<sequence length="436" mass="51702">MVDNFKLETLRKPKTSYSQFILDDINCLEQISILLNLQEMTAFYLKNGIMDSARSEPNTMLSSKYTLDWTFEVYKMKKAIIYKAQYTINPKVRPCLTKQANQVLLLAMIHSRPEIVQYFLQLKLINVNQSIFGSENWPSYFLLACTCSNQILDLFLEHKVRYSIGWNGLTPFLISAYKSRSLPKNSHLDFITYRQYELLQRYRDISLKDSFDQLPLFPLDFACMNKDRGMIKDILEAMPEAGPLSRLSFIVQNEENLFLILSRYDFREMQSFNGETPLHYSCYSGDLCALSLLLNLGFPILQNYEYKWPHEVGSEKTREKSTVFFNLCTSDAPKNSKIVRKLFNQRNFEEKMMQWMEVLRFNPKDYEKYRGIFRYIKFNKSHKILTNSRFNIVNLFTMAKTPVEVEQYIRKMVQYPFYEKTYSDEQALELYSQLYN</sequence>
<dbReference type="AlphaFoldDB" id="L2GQZ1"/>
<dbReference type="InterPro" id="IPR036770">
    <property type="entry name" value="Ankyrin_rpt-contain_sf"/>
</dbReference>
<dbReference type="SMART" id="SM00248">
    <property type="entry name" value="ANK"/>
    <property type="match status" value="2"/>
</dbReference>
<dbReference type="GeneID" id="19880963"/>
<dbReference type="OrthoDB" id="194358at2759"/>
<dbReference type="Pfam" id="PF13606">
    <property type="entry name" value="Ank_3"/>
    <property type="match status" value="1"/>
</dbReference>
<dbReference type="InterPro" id="IPR002110">
    <property type="entry name" value="Ankyrin_rpt"/>
</dbReference>
<dbReference type="RefSeq" id="XP_007603698.1">
    <property type="nucleotide sequence ID" value="XM_007603636.1"/>
</dbReference>
<feature type="repeat" description="ANK" evidence="1">
    <location>
        <begin position="273"/>
        <end position="297"/>
    </location>
</feature>
<dbReference type="Proteomes" id="UP000011082">
    <property type="component" value="Unassembled WGS sequence"/>
</dbReference>
<dbReference type="EMBL" id="JH370130">
    <property type="protein sequence ID" value="ELA42930.1"/>
    <property type="molecule type" value="Genomic_DNA"/>
</dbReference>
<dbReference type="InParanoid" id="L2GQZ1"/>
<evidence type="ECO:0000313" key="2">
    <source>
        <dbReference type="EMBL" id="ELA42930.1"/>
    </source>
</evidence>
<proteinExistence type="predicted"/>
<dbReference type="OMA" id="CIRNDFR"/>
<dbReference type="HOGENOM" id="CLU_049065_0_0_1"/>
<reference evidence="3" key="1">
    <citation type="submission" date="2011-05" db="EMBL/GenBank/DDBJ databases">
        <title>The genome sequence of Vittaforma corneae strain ATCC 50505.</title>
        <authorList>
            <consortium name="The Broad Institute Genome Sequencing Platform"/>
            <person name="Cuomo C."/>
            <person name="Didier E."/>
            <person name="Bowers L."/>
            <person name="Young S.K."/>
            <person name="Zeng Q."/>
            <person name="Gargeya S."/>
            <person name="Fitzgerald M."/>
            <person name="Haas B."/>
            <person name="Abouelleil A."/>
            <person name="Alvarado L."/>
            <person name="Arachchi H.M."/>
            <person name="Berlin A."/>
            <person name="Chapman S.B."/>
            <person name="Gearin G."/>
            <person name="Goldberg J."/>
            <person name="Griggs A."/>
            <person name="Gujja S."/>
            <person name="Hansen M."/>
            <person name="Heiman D."/>
            <person name="Howarth C."/>
            <person name="Larimer J."/>
            <person name="Lui A."/>
            <person name="MacDonald P.J.P."/>
            <person name="McCowen C."/>
            <person name="Montmayeur A."/>
            <person name="Murphy C."/>
            <person name="Neiman D."/>
            <person name="Pearson M."/>
            <person name="Priest M."/>
            <person name="Roberts A."/>
            <person name="Saif S."/>
            <person name="Shea T."/>
            <person name="Sisk P."/>
            <person name="Stolte C."/>
            <person name="Sykes S."/>
            <person name="Wortman J."/>
            <person name="Nusbaum C."/>
            <person name="Birren B."/>
        </authorList>
    </citation>
    <scope>NUCLEOTIDE SEQUENCE [LARGE SCALE GENOMIC DNA]</scope>
    <source>
        <strain evidence="3">ATCC 50505</strain>
    </source>
</reference>
<accession>L2GQZ1</accession>
<keyword evidence="3" id="KW-1185">Reference proteome</keyword>
<dbReference type="VEuPathDB" id="MicrosporidiaDB:VICG_00245"/>
<protein>
    <submittedName>
        <fullName evidence="2">Uncharacterized protein</fullName>
    </submittedName>
</protein>
<keyword evidence="1" id="KW-0040">ANK repeat</keyword>
<dbReference type="PROSITE" id="PS50297">
    <property type="entry name" value="ANK_REP_REGION"/>
    <property type="match status" value="1"/>
</dbReference>